<dbReference type="Gene3D" id="3.30.1050.10">
    <property type="entry name" value="SCP2 sterol-binding domain"/>
    <property type="match status" value="1"/>
</dbReference>
<accession>A0A7R6PZ67</accession>
<dbReference type="InterPro" id="IPR036527">
    <property type="entry name" value="SCP2_sterol-bd_dom_sf"/>
</dbReference>
<organism evidence="1 2">
    <name type="scientific">Thermotomaculum hydrothermale</name>
    <dbReference type="NCBI Taxonomy" id="981385"/>
    <lineage>
        <taxon>Bacteria</taxon>
        <taxon>Pseudomonadati</taxon>
        <taxon>Acidobacteriota</taxon>
        <taxon>Holophagae</taxon>
        <taxon>Thermotomaculales</taxon>
        <taxon>Thermotomaculaceae</taxon>
        <taxon>Thermotomaculum</taxon>
    </lineage>
</organism>
<sequence length="131" mass="14725">MSVFESTEKMYEVLGELFETLLAHETVGEKFKQQNVTIRFIMSEPKGEIWLLPEGKVFCGVPEGRKEDISMTLSGDTAHKFWLKQITMPVALAKGLIKAKGPLPKVLKLLPLLNPAYEAYPEIAKKHGLQI</sequence>
<evidence type="ECO:0000313" key="2">
    <source>
        <dbReference type="Proteomes" id="UP000595564"/>
    </source>
</evidence>
<reference evidence="1 2" key="1">
    <citation type="journal article" date="2012" name="Extremophiles">
        <title>Thermotomaculum hydrothermale gen. nov., sp. nov., a novel heterotrophic thermophile within the phylum Acidobacteria from a deep-sea hydrothermal vent chimney in the Southern Okinawa Trough.</title>
        <authorList>
            <person name="Izumi H."/>
            <person name="Nunoura T."/>
            <person name="Miyazaki M."/>
            <person name="Mino S."/>
            <person name="Toki T."/>
            <person name="Takai K."/>
            <person name="Sako Y."/>
            <person name="Sawabe T."/>
            <person name="Nakagawa S."/>
        </authorList>
    </citation>
    <scope>NUCLEOTIDE SEQUENCE [LARGE SCALE GENOMIC DNA]</scope>
    <source>
        <strain evidence="1 2">AC55</strain>
    </source>
</reference>
<evidence type="ECO:0000313" key="1">
    <source>
        <dbReference type="EMBL" id="BBB33620.1"/>
    </source>
</evidence>
<keyword evidence="2" id="KW-1185">Reference proteome</keyword>
<dbReference type="SUPFAM" id="SSF55718">
    <property type="entry name" value="SCP-like"/>
    <property type="match status" value="1"/>
</dbReference>
<dbReference type="EMBL" id="AP017470">
    <property type="protein sequence ID" value="BBB33620.1"/>
    <property type="molecule type" value="Genomic_DNA"/>
</dbReference>
<dbReference type="AlphaFoldDB" id="A0A7R6PZ67"/>
<gene>
    <name evidence="1" type="ORF">TTHT_2195</name>
</gene>
<dbReference type="Proteomes" id="UP000595564">
    <property type="component" value="Chromosome"/>
</dbReference>
<dbReference type="KEGG" id="thyd:TTHT_2195"/>
<name>A0A7R6PZ67_9BACT</name>
<dbReference type="RefSeq" id="WP_201327935.1">
    <property type="nucleotide sequence ID" value="NZ_AP017470.1"/>
</dbReference>
<evidence type="ECO:0008006" key="3">
    <source>
        <dbReference type="Google" id="ProtNLM"/>
    </source>
</evidence>
<proteinExistence type="predicted"/>
<protein>
    <recommendedName>
        <fullName evidence="3">SCP2 domain-containing protein</fullName>
    </recommendedName>
</protein>